<feature type="compositionally biased region" description="Basic and acidic residues" evidence="4">
    <location>
        <begin position="632"/>
        <end position="642"/>
    </location>
</feature>
<evidence type="ECO:0000256" key="1">
    <source>
        <dbReference type="ARBA" id="ARBA00004245"/>
    </source>
</evidence>
<dbReference type="InterPro" id="IPR036534">
    <property type="entry name" value="GAR_dom_sf"/>
</dbReference>
<dbReference type="OrthoDB" id="5409589at2759"/>
<dbReference type="PROSITE" id="PS51460">
    <property type="entry name" value="GAR"/>
    <property type="match status" value="1"/>
</dbReference>
<sequence>MLSVQYSMTSAYRRLQCSFRVHWVGPSDHYISKVIAALYFYFSSNNPGFHLKAYYDCPSSLPDRDSAFTQPRSTFTRYHVSVHSTNSPVVLSIYATATFVNMDQNIYETRLAPSIRLSPPSTPIHPSRDGSLRLRRSPAKQPIHLLDEPGPTLDQILNDDSLTASQKDLAHRVAHAAKRVQDWHKELEHWKWTGSFDREVYDPEVGTDDGLHTADGDTWLDEHGSISSSILTQYEATLDHIHDELPHLDLDDLKERILELHQNNSRPSSRGSNITASSLAYLDDYSFFVTRTLIRILPASSSFRSRLKTWSARISVFHHIPKFMQNYRLARIHVKTAWQQLENDIQSPLSEEKIDEEQKHLDIVRGNTHIFISGAGNILDVMLDLLEDQEDLLPENWIDVFERLEAEFSNWCCAAQRRIFGFRIALESATHSKATQEPNFEVKEVDIPNLKTTEAPAEGRGLTSASMGPTVDGVPRERVPAEDATIASLEQTSDTALSTNSSTSHFNSGSSKISAIVMTDPPDPNASNRTIPSTFPKQTEPETRQIPAVAGNAMSPPAKVLTPPTLQLLATEHSKPLPESPETPSSLVENPQKIDDHDVLSVVPELAPPEADDSKPDGQNRTYSSDLPHTPVLEHSEQHQKQPGETPLSSSSKDRVDRTVQEIPPPKATEVEPEVLPAANTEDSSMKNASTESLADSSVLVTPFITEQAEWEMDATKLTIPDMDATEISRSDRVGSPTPSEGFGDYSLYEDMSNMSVVSEFEEPDFEMDDSPSHRKNRVSQMPQPPLNAMMRKKRGDRGPRIRLTTFTDDKDLITSTPQYSPLPSAEKTGSSPFSPVSPVLPLEQQISNILDAIPTPIRLRTGPKPNAPEVKRNRLRTASAQSRRPSIQSRSATPSLTLAPADESSSRRSNSSGPDIRLYHLIQTGQDKPIKLFIRRVGENGERVMVRVGGGWADLAEYLRIYAEHHGRRAVSDGRIEIQALGDKANVTPKGSESRRATLVNGYSRSNTPTGDWQAEQDSATSTPRLAFETPQSVASAGSRRSLAWDEVGLAGPKTKRGEMSEEKKEWVDAVVEQAKRSMGKSIEVGDLGKSGGTRRIFFKGRKPSGAE</sequence>
<comment type="subcellular location">
    <subcellularLocation>
        <location evidence="1">Cytoplasm</location>
        <location evidence="1">Cytoskeleton</location>
    </subcellularLocation>
</comment>
<feature type="domain" description="GAR" evidence="5">
    <location>
        <begin position="892"/>
        <end position="967"/>
    </location>
</feature>
<name>A0A6A6U814_9PEZI</name>
<keyword evidence="7" id="KW-1185">Reference proteome</keyword>
<feature type="compositionally biased region" description="Polar residues" evidence="4">
    <location>
        <begin position="681"/>
        <end position="695"/>
    </location>
</feature>
<feature type="region of interest" description="Disordered" evidence="4">
    <location>
        <begin position="854"/>
        <end position="916"/>
    </location>
</feature>
<feature type="region of interest" description="Disordered" evidence="4">
    <location>
        <begin position="987"/>
        <end position="1034"/>
    </location>
</feature>
<feature type="region of interest" description="Disordered" evidence="4">
    <location>
        <begin position="607"/>
        <end position="695"/>
    </location>
</feature>
<protein>
    <recommendedName>
        <fullName evidence="5">GAR domain-containing protein</fullName>
    </recommendedName>
</protein>
<evidence type="ECO:0000313" key="6">
    <source>
        <dbReference type="EMBL" id="KAF2668405.1"/>
    </source>
</evidence>
<feature type="compositionally biased region" description="Polar residues" evidence="4">
    <location>
        <begin position="877"/>
        <end position="897"/>
    </location>
</feature>
<evidence type="ECO:0000256" key="4">
    <source>
        <dbReference type="SAM" id="MobiDB-lite"/>
    </source>
</evidence>
<evidence type="ECO:0000313" key="7">
    <source>
        <dbReference type="Proteomes" id="UP000799302"/>
    </source>
</evidence>
<evidence type="ECO:0000256" key="3">
    <source>
        <dbReference type="ARBA" id="ARBA00023212"/>
    </source>
</evidence>
<dbReference type="Pfam" id="PF02187">
    <property type="entry name" value="GAS2"/>
    <property type="match status" value="1"/>
</dbReference>
<gene>
    <name evidence="6" type="ORF">BT63DRAFT_479812</name>
</gene>
<feature type="region of interest" description="Disordered" evidence="4">
    <location>
        <begin position="765"/>
        <end position="839"/>
    </location>
</feature>
<dbReference type="GO" id="GO:0008017">
    <property type="term" value="F:microtubule binding"/>
    <property type="evidence" value="ECO:0007669"/>
    <property type="project" value="InterPro"/>
</dbReference>
<dbReference type="Gene3D" id="3.30.920.20">
    <property type="entry name" value="Gas2-like domain"/>
    <property type="match status" value="1"/>
</dbReference>
<feature type="region of interest" description="Disordered" evidence="4">
    <location>
        <begin position="715"/>
        <end position="745"/>
    </location>
</feature>
<dbReference type="Proteomes" id="UP000799302">
    <property type="component" value="Unassembled WGS sequence"/>
</dbReference>
<dbReference type="EMBL" id="MU004236">
    <property type="protein sequence ID" value="KAF2668405.1"/>
    <property type="molecule type" value="Genomic_DNA"/>
</dbReference>
<proteinExistence type="predicted"/>
<evidence type="ECO:0000259" key="5">
    <source>
        <dbReference type="PROSITE" id="PS51460"/>
    </source>
</evidence>
<dbReference type="SUPFAM" id="SSF143575">
    <property type="entry name" value="GAS2 domain-like"/>
    <property type="match status" value="1"/>
</dbReference>
<feature type="compositionally biased region" description="Polar residues" evidence="4">
    <location>
        <begin position="525"/>
        <end position="537"/>
    </location>
</feature>
<accession>A0A6A6U814</accession>
<evidence type="ECO:0000256" key="2">
    <source>
        <dbReference type="ARBA" id="ARBA00022490"/>
    </source>
</evidence>
<reference evidence="6" key="1">
    <citation type="journal article" date="2020" name="Stud. Mycol.">
        <title>101 Dothideomycetes genomes: a test case for predicting lifestyles and emergence of pathogens.</title>
        <authorList>
            <person name="Haridas S."/>
            <person name="Albert R."/>
            <person name="Binder M."/>
            <person name="Bloem J."/>
            <person name="Labutti K."/>
            <person name="Salamov A."/>
            <person name="Andreopoulos B."/>
            <person name="Baker S."/>
            <person name="Barry K."/>
            <person name="Bills G."/>
            <person name="Bluhm B."/>
            <person name="Cannon C."/>
            <person name="Castanera R."/>
            <person name="Culley D."/>
            <person name="Daum C."/>
            <person name="Ezra D."/>
            <person name="Gonzalez J."/>
            <person name="Henrissat B."/>
            <person name="Kuo A."/>
            <person name="Liang C."/>
            <person name="Lipzen A."/>
            <person name="Lutzoni F."/>
            <person name="Magnuson J."/>
            <person name="Mondo S."/>
            <person name="Nolan M."/>
            <person name="Ohm R."/>
            <person name="Pangilinan J."/>
            <person name="Park H.-J."/>
            <person name="Ramirez L."/>
            <person name="Alfaro M."/>
            <person name="Sun H."/>
            <person name="Tritt A."/>
            <person name="Yoshinaga Y."/>
            <person name="Zwiers L.-H."/>
            <person name="Turgeon B."/>
            <person name="Goodwin S."/>
            <person name="Spatafora J."/>
            <person name="Crous P."/>
            <person name="Grigoriev I."/>
        </authorList>
    </citation>
    <scope>NUCLEOTIDE SEQUENCE</scope>
    <source>
        <strain evidence="6">CBS 115976</strain>
    </source>
</reference>
<dbReference type="AlphaFoldDB" id="A0A6A6U814"/>
<keyword evidence="2" id="KW-0963">Cytoplasm</keyword>
<dbReference type="InterPro" id="IPR003108">
    <property type="entry name" value="GAR_dom"/>
</dbReference>
<dbReference type="GO" id="GO:0005856">
    <property type="term" value="C:cytoskeleton"/>
    <property type="evidence" value="ECO:0007669"/>
    <property type="project" value="UniProtKB-SubCell"/>
</dbReference>
<feature type="region of interest" description="Disordered" evidence="4">
    <location>
        <begin position="518"/>
        <end position="542"/>
    </location>
</feature>
<feature type="compositionally biased region" description="Polar residues" evidence="4">
    <location>
        <begin position="1002"/>
        <end position="1034"/>
    </location>
</feature>
<keyword evidence="3" id="KW-0206">Cytoskeleton</keyword>
<organism evidence="6 7">
    <name type="scientific">Microthyrium microscopicum</name>
    <dbReference type="NCBI Taxonomy" id="703497"/>
    <lineage>
        <taxon>Eukaryota</taxon>
        <taxon>Fungi</taxon>
        <taxon>Dikarya</taxon>
        <taxon>Ascomycota</taxon>
        <taxon>Pezizomycotina</taxon>
        <taxon>Dothideomycetes</taxon>
        <taxon>Dothideomycetes incertae sedis</taxon>
        <taxon>Microthyriales</taxon>
        <taxon>Microthyriaceae</taxon>
        <taxon>Microthyrium</taxon>
    </lineage>
</organism>